<comment type="similarity">
    <text evidence="1">Belongs to the short-chain dehydrogenases/reductases (SDR) family.</text>
</comment>
<dbReference type="AlphaFoldDB" id="A0A7H8R230"/>
<dbReference type="InterPro" id="IPR020904">
    <property type="entry name" value="Sc_DH/Rdtase_CS"/>
</dbReference>
<evidence type="ECO:0000256" key="2">
    <source>
        <dbReference type="ARBA" id="ARBA00022857"/>
    </source>
</evidence>
<dbReference type="Proteomes" id="UP000509510">
    <property type="component" value="Chromosome IV"/>
</dbReference>
<gene>
    <name evidence="4" type="ORF">TRUGW13939_07430</name>
</gene>
<evidence type="ECO:0000313" key="5">
    <source>
        <dbReference type="Proteomes" id="UP000509510"/>
    </source>
</evidence>
<dbReference type="RefSeq" id="XP_035346464.1">
    <property type="nucleotide sequence ID" value="XM_035490571.1"/>
</dbReference>
<dbReference type="GO" id="GO:0016491">
    <property type="term" value="F:oxidoreductase activity"/>
    <property type="evidence" value="ECO:0007669"/>
    <property type="project" value="UniProtKB-KW"/>
</dbReference>
<keyword evidence="5" id="KW-1185">Reference proteome</keyword>
<evidence type="ECO:0000313" key="4">
    <source>
        <dbReference type="EMBL" id="QKX60287.1"/>
    </source>
</evidence>
<evidence type="ECO:0000256" key="3">
    <source>
        <dbReference type="ARBA" id="ARBA00023002"/>
    </source>
</evidence>
<dbReference type="PANTHER" id="PTHR43669">
    <property type="entry name" value="5-KETO-D-GLUCONATE 5-REDUCTASE"/>
    <property type="match status" value="1"/>
</dbReference>
<dbReference type="Gene3D" id="3.40.50.720">
    <property type="entry name" value="NAD(P)-binding Rossmann-like Domain"/>
    <property type="match status" value="1"/>
</dbReference>
<name>A0A7H8R230_TALRU</name>
<protein>
    <recommendedName>
        <fullName evidence="6">Short-chain dehydrogenase/oxidoreductase</fullName>
    </recommendedName>
</protein>
<accession>A0A7H8R230</accession>
<dbReference type="KEGG" id="trg:TRUGW13939_07430"/>
<dbReference type="Pfam" id="PF00106">
    <property type="entry name" value="adh_short"/>
    <property type="match status" value="1"/>
</dbReference>
<dbReference type="OrthoDB" id="37659at2759"/>
<dbReference type="PRINTS" id="PR00081">
    <property type="entry name" value="GDHRDH"/>
</dbReference>
<keyword evidence="3" id="KW-0560">Oxidoreductase</keyword>
<dbReference type="EMBL" id="CP055901">
    <property type="protein sequence ID" value="QKX60287.1"/>
    <property type="molecule type" value="Genomic_DNA"/>
</dbReference>
<dbReference type="GeneID" id="55994923"/>
<keyword evidence="2" id="KW-0521">NADP</keyword>
<dbReference type="PANTHER" id="PTHR43669:SF11">
    <property type="entry name" value="SHORT-CHAIN DEHYDROGENASE_OXIDOREDUCTASE"/>
    <property type="match status" value="1"/>
</dbReference>
<dbReference type="InterPro" id="IPR002347">
    <property type="entry name" value="SDR_fam"/>
</dbReference>
<dbReference type="InterPro" id="IPR036291">
    <property type="entry name" value="NAD(P)-bd_dom_sf"/>
</dbReference>
<dbReference type="SUPFAM" id="SSF51735">
    <property type="entry name" value="NAD(P)-binding Rossmann-fold domains"/>
    <property type="match status" value="1"/>
</dbReference>
<sequence>MALVYKKVVVIGATSGIGREIAKKVVESGSSVIVVGRRKENLDEFVSQYGGNKVKAKVFDVMQLQQVPQFVSEVLSEDPDVDCVFVNSGIQRPFEFTQPETVDLDIFDQELVTNYTAPVHLTKAFLPHLQKQKAKGQTAIVYTSSQLALIPMTRAPNYGASKAALHHFVLALRSQLSNVDGPKVIELYPPAVQTELHDTKHQPDLKDGHLMGMPLDEYINETWTSFVQGEEQIAVGGAKEIFDAFELKRQEIYHQWNEQAGQFLKKFLRE</sequence>
<evidence type="ECO:0000256" key="1">
    <source>
        <dbReference type="ARBA" id="ARBA00006484"/>
    </source>
</evidence>
<organism evidence="4 5">
    <name type="scientific">Talaromyces rugulosus</name>
    <name type="common">Penicillium rugulosum</name>
    <dbReference type="NCBI Taxonomy" id="121627"/>
    <lineage>
        <taxon>Eukaryota</taxon>
        <taxon>Fungi</taxon>
        <taxon>Dikarya</taxon>
        <taxon>Ascomycota</taxon>
        <taxon>Pezizomycotina</taxon>
        <taxon>Eurotiomycetes</taxon>
        <taxon>Eurotiomycetidae</taxon>
        <taxon>Eurotiales</taxon>
        <taxon>Trichocomaceae</taxon>
        <taxon>Talaromyces</taxon>
        <taxon>Talaromyces sect. Islandici</taxon>
    </lineage>
</organism>
<proteinExistence type="inferred from homology"/>
<dbReference type="PROSITE" id="PS00061">
    <property type="entry name" value="ADH_SHORT"/>
    <property type="match status" value="1"/>
</dbReference>
<reference evidence="5" key="1">
    <citation type="submission" date="2020-06" db="EMBL/GenBank/DDBJ databases">
        <title>A chromosome-scale genome assembly of Talaromyces rugulosus W13939.</title>
        <authorList>
            <person name="Wang B."/>
            <person name="Guo L."/>
            <person name="Ye K."/>
            <person name="Wang L."/>
        </authorList>
    </citation>
    <scope>NUCLEOTIDE SEQUENCE [LARGE SCALE GENOMIC DNA]</scope>
    <source>
        <strain evidence="5">W13939</strain>
    </source>
</reference>
<evidence type="ECO:0008006" key="6">
    <source>
        <dbReference type="Google" id="ProtNLM"/>
    </source>
</evidence>